<sequence length="1866" mass="214739">MTDAYRIVFHCLDQNQKLLAEQVTFSFIGTWFGIDPTSNLVHYLKITIDTVEALSLLHLFLWQHRQGLMLRSNIQLIIIQDELEASNTAVTEYWRNLASLSLQMGFSTVSFISYSDIGYYKPTNQIIIVSQLLRIDTQQLDTMAGLSQFRFDGKMSTLMKSIVLQRIGLTVHEERKYAHLLPMILGYSAYLIYEEMEKQGVIQRYVTAQVDAIYEVSYSQQVYTDLIIPDSFKNFFELPVHLLKIFGFDDTNKFIFQQMCDVSYLFKAQYFAVFSAFFPLDNAVLSQSSRSGKTVTLHTIFYFNLFSGIKIPILINTGFTKDSRELETQPLYDRTSIEIGEGIRALFCEYQSKTDLGDVISSNLKDGVEYSKTMAYVKAECFNLIKTYDMHTAQQQLKGAFELYLQGTSVFCEFSVTGLLDFFKFDQNKQLEQTTKFLNDEIQASANKLKAAKKIIGTLNQEDSIQNQKDVIRAIEQQIELLKQRKASYRAYKTQPRSISVQSYNSNKEVILLVDECLSQQKASYALCTSALVGITDQFVVKFMEKAKSSIDEILNKIDDISVNYLIQLLDWLQIRQNGLIVRKIDYYDTPQYLEYAKKKLESILLDPTEIERYFLTLIPSELFKNCKAYKIIDLMGISSPNFINLRQPQIVREQFQEMMLDARKLSTLEVFREKIYQFLLMMYNPRGVETIFWLNVSYFINQHNRTTSLNTPIDVTYKLNEYFREQFDTENQYTDFFKNTYDVKITFPQKNVYEEVPFTSKNTVHLLTAGTDISIVNFIGYNQSHYTSYNSRGSNIFTESNILGTSQMHSSCLTQRYYQGMQIAALTDDSMIQYVKKQVQGMDIKDFYLTTVPELAAELQFLCPLVCPQIIINEGANAYFFNSTQQFELTINSKSIPLHQISSHMQIHNSLFIMRDEELVGVNQRINQKRKQVLFEPQEGENFNKYLHLTSSSTLNRDVVFVLHFLASQRFLDTLTMLNGESDQAQLSQLCTTGQIEGLLKQQQISEISSAIILVISLCRQYPTHMSGLTKLFKQVITYSQYLEIYMNPLQVQQNNIPTLKEIYAQFQSLFKGAFFMFLQKSFDKYWHCTTPDINIQVGEAIQNASVCYVKLKQLGLLQEDEKLAIVTITDKTCILNLFVDTSPLMPDYLISLFGVEDTIRDLFSNKSMLSIQAHEVEGKKISSINLLMDSGNHTGEELFEKQKDTGIATCLHVTNKYQQNFNQICLHHQVSPQYEARTEKVEAYQAQKEAEVLSEVKAKVEQLNNDVAQANDKVVQLKNEVDEAEAELTTAKAKVNQAEAELTTAKLNTSKPNIDAKNIVIQYEKRQEYAMLNAVQEIEKAEKALLYAQYASVSPRKQFNIEQAEIQLQQAKDWQQTLTENTNEDNDIAKAAIKAQAEFELLQAKYDSIVRLEAIKHLAERLINANQQIELLTQNQTEATNMTATVKQRVEDAQTDLTSKQIISKEREGSVNAAMNTLNILKEILKKEKELQSTTQEKTTLLIEQASKEFEQVQENAKQPTADTLVATQKHQSAVAYQSFVDKMLTCIKGELLLGEKSQKDVQIQIGKQSTQDQVEIQDYMDLWNQAIGLQTPTNESETSQEDVGLSVLDQQLAFDMLELCQLFDQLSQSQLAKESKFQQQIVTASKYAVLSVPLLTEQYNQVNDRKVLQQPGGATPNQVKVMSKEEIQELQNLISEWCTNVLEKGQQAEIEIIDVNTYWNNLFGLPQIIVHFGFKVLLGKIKQLLQQLKVQQKIQDKNTISPYGTKNTTVLDYLQELKEKEQQQESKQLFNDKFFRLDIFYFVNCKRNNTSSMFCIDYLRNIENQTVKKIIQQIDLIYDQQNKEEPAKQQIEVLSQDDVEKFL</sequence>
<evidence type="ECO:0000256" key="1">
    <source>
        <dbReference type="SAM" id="Coils"/>
    </source>
</evidence>
<name>A0A9P8LPQ5_9EUKA</name>
<dbReference type="Proteomes" id="UP000018208">
    <property type="component" value="Unassembled WGS sequence"/>
</dbReference>
<accession>A0A9P8LPQ5</accession>
<evidence type="ECO:0000313" key="2">
    <source>
        <dbReference type="EMBL" id="KAH0571950.1"/>
    </source>
</evidence>
<evidence type="ECO:0000313" key="3">
    <source>
        <dbReference type="Proteomes" id="UP000018208"/>
    </source>
</evidence>
<protein>
    <submittedName>
        <fullName evidence="2">Uncharacterized protein</fullName>
    </submittedName>
</protein>
<feature type="coiled-coil region" evidence="1">
    <location>
        <begin position="428"/>
        <end position="492"/>
    </location>
</feature>
<dbReference type="EMBL" id="AUWU02000006">
    <property type="protein sequence ID" value="KAH0571950.1"/>
    <property type="molecule type" value="Genomic_DNA"/>
</dbReference>
<organism evidence="2 3">
    <name type="scientific">Spironucleus salmonicida</name>
    <dbReference type="NCBI Taxonomy" id="348837"/>
    <lineage>
        <taxon>Eukaryota</taxon>
        <taxon>Metamonada</taxon>
        <taxon>Diplomonadida</taxon>
        <taxon>Hexamitidae</taxon>
        <taxon>Hexamitinae</taxon>
        <taxon>Spironucleus</taxon>
    </lineage>
</organism>
<dbReference type="RefSeq" id="XP_067762723.1">
    <property type="nucleotide sequence ID" value="XM_067909967.1"/>
</dbReference>
<dbReference type="KEGG" id="ssao:94300173"/>
<keyword evidence="1" id="KW-0175">Coiled coil</keyword>
<proteinExistence type="predicted"/>
<feature type="coiled-coil region" evidence="1">
    <location>
        <begin position="1248"/>
        <end position="1310"/>
    </location>
</feature>
<reference evidence="2 3" key="1">
    <citation type="journal article" date="2014" name="PLoS Genet.">
        <title>The Genome of Spironucleus salmonicida Highlights a Fish Pathogen Adapted to Fluctuating Environments.</title>
        <authorList>
            <person name="Xu F."/>
            <person name="Jerlstrom-Hultqvist J."/>
            <person name="Einarsson E."/>
            <person name="Astvaldsson A."/>
            <person name="Svard S.G."/>
            <person name="Andersson J.O."/>
        </authorList>
    </citation>
    <scope>NUCLEOTIDE SEQUENCE [LARGE SCALE GENOMIC DNA]</scope>
    <source>
        <strain evidence="2 3">ATCC 50377</strain>
    </source>
</reference>
<comment type="caution">
    <text evidence="2">The sequence shown here is derived from an EMBL/GenBank/DDBJ whole genome shotgun (WGS) entry which is preliminary data.</text>
</comment>
<gene>
    <name evidence="2" type="ORF">SS50377_26150</name>
</gene>
<dbReference type="GeneID" id="94300173"/>
<keyword evidence="3" id="KW-1185">Reference proteome</keyword>